<dbReference type="InterPro" id="IPR058925">
    <property type="entry name" value="zf-C2H2_AcuF"/>
</dbReference>
<name>A0A8H3J3M9_9LECA</name>
<dbReference type="GO" id="GO:0003677">
    <property type="term" value="F:DNA binding"/>
    <property type="evidence" value="ECO:0007669"/>
    <property type="project" value="UniProtKB-UniRule"/>
</dbReference>
<accession>A0A8H3J3M9</accession>
<sequence length="1232" mass="139237">MTPAFGFSVGDFISAIGLVKKVSKALKETGGATTEYQLVVVELKGLKNILRHLETLKPTEDNVTHINAIRGMALACQLPLRDFMAKLEKYESTLGPFADKRSLRVMVRKSKWAVVFAEEVERLRAMVAAKNISLNLLLAMNTSQNISSMNSQNQERHSKLMSKAAEHRAALQKVQDGVVQVEDKVSRVGAALDYRLDRIENRVSQARETSSLHFDKIGASIVGTQTSIMSLRSTGEQILRCLGTFPREMRELLQSIVRANWQMYQVLLKIQQSTTRSPTGLLESNIRFEDALGDYRELPYEYFRHWEPFEGFLRAQFKDKLGERKVLEGQYHIIDVGNGRTIVKKEHWTRSIEQGATLTMSMVMSHLQTRAGFCPRPSCPGTGFKQCPVSGLLSCTKCNLKFYPTLNDLDHSASRLKDEDEVARRQKEEDLRLYGSRIEPVDAREVDDDAQLADSPTEDITTDFETGFNEAEKAHKHTESKSNDDEASIIDGNGEVNPLSAWLTQSALPSVVPMPSHPLDQGASTEVDLIKQERKEIETFRYVHVASGAEVDGPVTDVTDITKVEDMLDLELPSQIYYRNIVDRYPLLPIYLARRLAEANSSRAERLSSQRVEAMAKAKNKTVSAVSDKAPRTTKRPGGGPIYASPVYANPVYAKPVYASPGYASPVYDSYPVAQAKMEKAIREPKTTMRNHIARTGKQRANSYASLSKSQPQYDYWSGGSPRYRTKSAGSRSSSRNSSLHGSPKFCYQKQYQNVDYFASKPKYHYSSPSLPPPPVKLSKGSRSKRKAKKLSFDCDICGENVQVNRRREWQKHVMRDLRPYICTARECDNPTETFPSLVEYLNHERQAHKVDASEHSSNLSKRWENHKCIFCRERIGAGNYDNAELARGHHVGRHMEEIAFTVVSKAYEEWEFYSEASTAKSRSSERTKAVVPKENASATDADVRAIGKVGMPSRKATAKDAKNHGILAGHSLKHWDPEEEPILLLGSVFDANSLCKWIYDWTVFRDGPSTPMCDIAGELWRLMISLAGKKKRIEESIPRVMKSEDEELLLDFLAGAERLWIKFKKLLKACEEYMWKPVKKEPSQYVANHGPWRPAPCGLTQEQLATLEAEFAERSRPNNKYKQTLAEKMGLEFQVVNHWFQNRPAIAKYQNPQERRCDASPELETHRGGEVKMGTESGVAFVDAMFGPDRKLEATESLMKATRLWIMRFEANCEDILKTAKPRANGILRKK</sequence>
<dbReference type="AlphaFoldDB" id="A0A8H3J3M9"/>
<dbReference type="InterPro" id="IPR054464">
    <property type="entry name" value="ULD_fung"/>
</dbReference>
<dbReference type="InterPro" id="IPR001356">
    <property type="entry name" value="HD"/>
</dbReference>
<evidence type="ECO:0000256" key="1">
    <source>
        <dbReference type="PROSITE-ProRule" id="PRU00108"/>
    </source>
</evidence>
<dbReference type="InterPro" id="IPR009057">
    <property type="entry name" value="Homeodomain-like_sf"/>
</dbReference>
<proteinExistence type="predicted"/>
<dbReference type="EMBL" id="CAJPDT010000127">
    <property type="protein sequence ID" value="CAF9940146.1"/>
    <property type="molecule type" value="Genomic_DNA"/>
</dbReference>
<comment type="subcellular location">
    <subcellularLocation>
        <location evidence="1 2">Nucleus</location>
    </subcellularLocation>
</comment>
<organism evidence="5 6">
    <name type="scientific">Imshaugia aleurites</name>
    <dbReference type="NCBI Taxonomy" id="172621"/>
    <lineage>
        <taxon>Eukaryota</taxon>
        <taxon>Fungi</taxon>
        <taxon>Dikarya</taxon>
        <taxon>Ascomycota</taxon>
        <taxon>Pezizomycotina</taxon>
        <taxon>Lecanoromycetes</taxon>
        <taxon>OSLEUM clade</taxon>
        <taxon>Lecanoromycetidae</taxon>
        <taxon>Lecanorales</taxon>
        <taxon>Lecanorineae</taxon>
        <taxon>Parmeliaceae</taxon>
        <taxon>Imshaugia</taxon>
    </lineage>
</organism>
<keyword evidence="1 2" id="KW-0238">DNA-binding</keyword>
<evidence type="ECO:0000313" key="6">
    <source>
        <dbReference type="Proteomes" id="UP000664534"/>
    </source>
</evidence>
<feature type="region of interest" description="Disordered" evidence="3">
    <location>
        <begin position="766"/>
        <end position="785"/>
    </location>
</feature>
<evidence type="ECO:0000313" key="5">
    <source>
        <dbReference type="EMBL" id="CAF9940146.1"/>
    </source>
</evidence>
<protein>
    <recommendedName>
        <fullName evidence="4">Homeobox domain-containing protein</fullName>
    </recommendedName>
</protein>
<reference evidence="5" key="1">
    <citation type="submission" date="2021-03" db="EMBL/GenBank/DDBJ databases">
        <authorList>
            <person name="Tagirdzhanova G."/>
        </authorList>
    </citation>
    <scope>NUCLEOTIDE SEQUENCE</scope>
</reference>
<dbReference type="GO" id="GO:0005634">
    <property type="term" value="C:nucleus"/>
    <property type="evidence" value="ECO:0007669"/>
    <property type="project" value="UniProtKB-SubCell"/>
</dbReference>
<evidence type="ECO:0000256" key="3">
    <source>
        <dbReference type="SAM" id="MobiDB-lite"/>
    </source>
</evidence>
<dbReference type="Proteomes" id="UP000664534">
    <property type="component" value="Unassembled WGS sequence"/>
</dbReference>
<feature type="DNA-binding region" description="Homeobox" evidence="1">
    <location>
        <begin position="1102"/>
        <end position="1152"/>
    </location>
</feature>
<keyword evidence="1 2" id="KW-0539">Nucleus</keyword>
<keyword evidence="1 2" id="KW-0371">Homeobox</keyword>
<dbReference type="Gene3D" id="1.10.10.60">
    <property type="entry name" value="Homeodomain-like"/>
    <property type="match status" value="1"/>
</dbReference>
<dbReference type="Pfam" id="PF22893">
    <property type="entry name" value="ULD_2"/>
    <property type="match status" value="1"/>
</dbReference>
<feature type="region of interest" description="Disordered" evidence="3">
    <location>
        <begin position="618"/>
        <end position="640"/>
    </location>
</feature>
<feature type="compositionally biased region" description="Polar residues" evidence="3">
    <location>
        <begin position="699"/>
        <end position="713"/>
    </location>
</feature>
<feature type="region of interest" description="Disordered" evidence="3">
    <location>
        <begin position="697"/>
        <end position="744"/>
    </location>
</feature>
<dbReference type="OrthoDB" id="3045089at2759"/>
<feature type="domain" description="Homeobox" evidence="4">
    <location>
        <begin position="1100"/>
        <end position="1151"/>
    </location>
</feature>
<feature type="compositionally biased region" description="Low complexity" evidence="3">
    <location>
        <begin position="728"/>
        <end position="743"/>
    </location>
</feature>
<dbReference type="Pfam" id="PF00046">
    <property type="entry name" value="Homeodomain"/>
    <property type="match status" value="1"/>
</dbReference>
<evidence type="ECO:0000256" key="2">
    <source>
        <dbReference type="RuleBase" id="RU000682"/>
    </source>
</evidence>
<comment type="caution">
    <text evidence="5">The sequence shown here is derived from an EMBL/GenBank/DDBJ whole genome shotgun (WGS) entry which is preliminary data.</text>
</comment>
<dbReference type="SUPFAM" id="SSF46689">
    <property type="entry name" value="Homeodomain-like"/>
    <property type="match status" value="1"/>
</dbReference>
<feature type="compositionally biased region" description="Basic and acidic residues" evidence="3">
    <location>
        <begin position="472"/>
        <end position="484"/>
    </location>
</feature>
<dbReference type="PROSITE" id="PS50071">
    <property type="entry name" value="HOMEOBOX_2"/>
    <property type="match status" value="1"/>
</dbReference>
<dbReference type="PANTHER" id="PTHR38886">
    <property type="entry name" value="SESA DOMAIN-CONTAINING PROTEIN"/>
    <property type="match status" value="1"/>
</dbReference>
<feature type="region of interest" description="Disordered" evidence="3">
    <location>
        <begin position="472"/>
        <end position="491"/>
    </location>
</feature>
<evidence type="ECO:0000259" key="4">
    <source>
        <dbReference type="PROSITE" id="PS50071"/>
    </source>
</evidence>
<gene>
    <name evidence="5" type="ORF">IMSHALPRED_001769</name>
</gene>
<keyword evidence="6" id="KW-1185">Reference proteome</keyword>
<dbReference type="PANTHER" id="PTHR38886:SF1">
    <property type="entry name" value="NACHT-NTPASE AND P-LOOP NTPASES N-TERMINAL DOMAIN-CONTAINING PROTEIN"/>
    <property type="match status" value="1"/>
</dbReference>
<dbReference type="SMART" id="SM00389">
    <property type="entry name" value="HOX"/>
    <property type="match status" value="1"/>
</dbReference>
<dbReference type="Pfam" id="PF26082">
    <property type="entry name" value="zf-C2H2_AcuF"/>
    <property type="match status" value="1"/>
</dbReference>
<dbReference type="CDD" id="cd00086">
    <property type="entry name" value="homeodomain"/>
    <property type="match status" value="1"/>
</dbReference>